<dbReference type="PANTHER" id="PTHR21600:SF44">
    <property type="entry name" value="RIBOSOMAL LARGE SUBUNIT PSEUDOURIDINE SYNTHASE D"/>
    <property type="match status" value="1"/>
</dbReference>
<evidence type="ECO:0000259" key="6">
    <source>
        <dbReference type="Pfam" id="PF00849"/>
    </source>
</evidence>
<dbReference type="CDD" id="cd02869">
    <property type="entry name" value="PseudoU_synth_RluA_like"/>
    <property type="match status" value="1"/>
</dbReference>
<dbReference type="InterPro" id="IPR006225">
    <property type="entry name" value="PsdUridine_synth_RluC/D"/>
</dbReference>
<dbReference type="Gene3D" id="3.30.2350.10">
    <property type="entry name" value="Pseudouridine synthase"/>
    <property type="match status" value="1"/>
</dbReference>
<comment type="function">
    <text evidence="5">Responsible for synthesis of pseudouridine from uracil.</text>
</comment>
<feature type="domain" description="Pseudouridine synthase RsuA/RluA-like" evidence="6">
    <location>
        <begin position="104"/>
        <end position="257"/>
    </location>
</feature>
<evidence type="ECO:0000313" key="7">
    <source>
        <dbReference type="EMBL" id="SME88650.1"/>
    </source>
</evidence>
<protein>
    <recommendedName>
        <fullName evidence="5">Pseudouridine synthase</fullName>
        <ecNumber evidence="5">5.4.99.-</ecNumber>
    </recommendedName>
</protein>
<dbReference type="AlphaFoldDB" id="A0A1X7C245"/>
<keyword evidence="3 5" id="KW-0413">Isomerase</keyword>
<dbReference type="InterPro" id="IPR006145">
    <property type="entry name" value="PsdUridine_synth_RsuA/RluA"/>
</dbReference>
<gene>
    <name evidence="7" type="ORF">SAMN06296028_10190</name>
</gene>
<sequence length="325" mass="34980">MAVEHTRPTGSEPEYVSERFTATAEQEGSRLDAAVAAWTGLSRSAAAQLCAEERVSFRGRPAPKSHRVGAAETYTVQVPVPEDPHRIAAQHVPDLRLVHVNPGYVVIDKPAGVAAHPSPGWKGPTVAGALAGAGITIATSGAPERQGIVHRLDVGTSGLMVVARDENAYTVLKRAFKERTVTKVYHTVVQGIPDPLKGTIDAPIGRHPGHEWRFAVLQDGRRSVTHYEVLEAFGRASLVEVHLETGRTHQIRVHFNALQHPCCGDLTYGADPALSAGLGLTRQWLHATRLGFTSPDTGEDVEYTSPYPADLAYAVETLREGGPQL</sequence>
<dbReference type="GeneID" id="93241902"/>
<comment type="similarity">
    <text evidence="2 5">Belongs to the pseudouridine synthase RluA family.</text>
</comment>
<dbReference type="GO" id="GO:0009982">
    <property type="term" value="F:pseudouridine synthase activity"/>
    <property type="evidence" value="ECO:0007669"/>
    <property type="project" value="InterPro"/>
</dbReference>
<dbReference type="GO" id="GO:0003723">
    <property type="term" value="F:RNA binding"/>
    <property type="evidence" value="ECO:0007669"/>
    <property type="project" value="InterPro"/>
</dbReference>
<accession>A0A1X7C245</accession>
<comment type="catalytic activity">
    <reaction evidence="1 5">
        <text>a uridine in RNA = a pseudouridine in RNA</text>
        <dbReference type="Rhea" id="RHEA:48348"/>
        <dbReference type="Rhea" id="RHEA-COMP:12068"/>
        <dbReference type="Rhea" id="RHEA-COMP:12069"/>
        <dbReference type="ChEBI" id="CHEBI:65314"/>
        <dbReference type="ChEBI" id="CHEBI:65315"/>
    </reaction>
</comment>
<dbReference type="GO" id="GO:0000455">
    <property type="term" value="P:enzyme-directed rRNA pseudouridine synthesis"/>
    <property type="evidence" value="ECO:0007669"/>
    <property type="project" value="TreeGrafter"/>
</dbReference>
<dbReference type="PROSITE" id="PS01129">
    <property type="entry name" value="PSI_RLU"/>
    <property type="match status" value="1"/>
</dbReference>
<evidence type="ECO:0000256" key="1">
    <source>
        <dbReference type="ARBA" id="ARBA00000073"/>
    </source>
</evidence>
<organism evidence="7 8">
    <name type="scientific">Kocuria marina subsp. indica</name>
    <dbReference type="NCBI Taxonomy" id="1049583"/>
    <lineage>
        <taxon>Bacteria</taxon>
        <taxon>Bacillati</taxon>
        <taxon>Actinomycetota</taxon>
        <taxon>Actinomycetes</taxon>
        <taxon>Micrococcales</taxon>
        <taxon>Micrococcaceae</taxon>
        <taxon>Kocuria</taxon>
    </lineage>
</organism>
<feature type="active site" evidence="4">
    <location>
        <position position="153"/>
    </location>
</feature>
<dbReference type="PANTHER" id="PTHR21600">
    <property type="entry name" value="MITOCHONDRIAL RNA PSEUDOURIDINE SYNTHASE"/>
    <property type="match status" value="1"/>
</dbReference>
<dbReference type="InterPro" id="IPR050188">
    <property type="entry name" value="RluA_PseudoU_synthase"/>
</dbReference>
<evidence type="ECO:0000256" key="5">
    <source>
        <dbReference type="RuleBase" id="RU362028"/>
    </source>
</evidence>
<dbReference type="GO" id="GO:0140098">
    <property type="term" value="F:catalytic activity, acting on RNA"/>
    <property type="evidence" value="ECO:0007669"/>
    <property type="project" value="UniProtKB-ARBA"/>
</dbReference>
<dbReference type="EMBL" id="FXAC01000001">
    <property type="protein sequence ID" value="SME88650.1"/>
    <property type="molecule type" value="Genomic_DNA"/>
</dbReference>
<dbReference type="NCBIfam" id="TIGR00005">
    <property type="entry name" value="rluA_subfam"/>
    <property type="match status" value="1"/>
</dbReference>
<evidence type="ECO:0000256" key="4">
    <source>
        <dbReference type="PIRSR" id="PIRSR606225-1"/>
    </source>
</evidence>
<dbReference type="SUPFAM" id="SSF55120">
    <property type="entry name" value="Pseudouridine synthase"/>
    <property type="match status" value="1"/>
</dbReference>
<dbReference type="Pfam" id="PF00849">
    <property type="entry name" value="PseudoU_synth_2"/>
    <property type="match status" value="1"/>
</dbReference>
<dbReference type="RefSeq" id="WP_085105923.1">
    <property type="nucleotide sequence ID" value="NZ_FXAC01000001.1"/>
</dbReference>
<evidence type="ECO:0000256" key="2">
    <source>
        <dbReference type="ARBA" id="ARBA00010876"/>
    </source>
</evidence>
<dbReference type="Gene3D" id="3.10.290.10">
    <property type="entry name" value="RNA-binding S4 domain"/>
    <property type="match status" value="1"/>
</dbReference>
<dbReference type="InterPro" id="IPR006224">
    <property type="entry name" value="PsdUridine_synth_RluA-like_CS"/>
</dbReference>
<dbReference type="Proteomes" id="UP000192929">
    <property type="component" value="Unassembled WGS sequence"/>
</dbReference>
<name>A0A1X7C245_9MICC</name>
<proteinExistence type="inferred from homology"/>
<reference evidence="8" key="1">
    <citation type="submission" date="2017-04" db="EMBL/GenBank/DDBJ databases">
        <authorList>
            <person name="Varghese N."/>
            <person name="Submissions S."/>
        </authorList>
    </citation>
    <scope>NUCLEOTIDE SEQUENCE [LARGE SCALE GENOMIC DNA]</scope>
    <source>
        <strain evidence="8">NIO-1021</strain>
    </source>
</reference>
<evidence type="ECO:0000256" key="3">
    <source>
        <dbReference type="ARBA" id="ARBA00023235"/>
    </source>
</evidence>
<dbReference type="InterPro" id="IPR036986">
    <property type="entry name" value="S4_RNA-bd_sf"/>
</dbReference>
<dbReference type="InterPro" id="IPR020103">
    <property type="entry name" value="PsdUridine_synth_cat_dom_sf"/>
</dbReference>
<keyword evidence="8" id="KW-1185">Reference proteome</keyword>
<evidence type="ECO:0000313" key="8">
    <source>
        <dbReference type="Proteomes" id="UP000192929"/>
    </source>
</evidence>
<dbReference type="EC" id="5.4.99.-" evidence="5"/>